<name>A0AAX3P6I5_AERHY</name>
<dbReference type="RefSeq" id="WP_190283822.1">
    <property type="nucleotide sequence ID" value="NZ_AP023398.1"/>
</dbReference>
<keyword evidence="1" id="KW-1133">Transmembrane helix</keyword>
<organism evidence="2 3">
    <name type="scientific">Aeromonas hydrophila</name>
    <dbReference type="NCBI Taxonomy" id="644"/>
    <lineage>
        <taxon>Bacteria</taxon>
        <taxon>Pseudomonadati</taxon>
        <taxon>Pseudomonadota</taxon>
        <taxon>Gammaproteobacteria</taxon>
        <taxon>Aeromonadales</taxon>
        <taxon>Aeromonadaceae</taxon>
        <taxon>Aeromonas</taxon>
    </lineage>
</organism>
<evidence type="ECO:0008006" key="4">
    <source>
        <dbReference type="Google" id="ProtNLM"/>
    </source>
</evidence>
<feature type="transmembrane region" description="Helical" evidence="1">
    <location>
        <begin position="22"/>
        <end position="44"/>
    </location>
</feature>
<dbReference type="AlphaFoldDB" id="A0AAX3P6I5"/>
<accession>A0AAX3P6I5</accession>
<dbReference type="PROSITE" id="PS51257">
    <property type="entry name" value="PROKAR_LIPOPROTEIN"/>
    <property type="match status" value="1"/>
</dbReference>
<evidence type="ECO:0000313" key="2">
    <source>
        <dbReference type="EMBL" id="WEE26253.1"/>
    </source>
</evidence>
<proteinExistence type="predicted"/>
<protein>
    <recommendedName>
        <fullName evidence="4">Bacteriocin</fullName>
    </recommendedName>
</protein>
<dbReference type="EMBL" id="CP118942">
    <property type="protein sequence ID" value="WEE26253.1"/>
    <property type="molecule type" value="Genomic_DNA"/>
</dbReference>
<reference evidence="2" key="1">
    <citation type="submission" date="2023-02" db="EMBL/GenBank/DDBJ databases">
        <title>The sequence of Aeromonas hydrophila K533.</title>
        <authorList>
            <person name="Luo X."/>
        </authorList>
    </citation>
    <scope>NUCLEOTIDE SEQUENCE</scope>
    <source>
        <strain evidence="2">K533</strain>
    </source>
</reference>
<dbReference type="Proteomes" id="UP001214666">
    <property type="component" value="Chromosome"/>
</dbReference>
<keyword evidence="1" id="KW-0472">Membrane</keyword>
<gene>
    <name evidence="2" type="ORF">PY771_22020</name>
</gene>
<sequence length="104" mass="10405">MRCPHCMSEGVARIEDERVKRACALGLGAAGGYACAATLARIGAATGSALGGVGTVVGALAGALGGAVLGGLIGGGLGWWLGRTLDRRLSRQYCCGVCGHRFSR</sequence>
<evidence type="ECO:0000256" key="1">
    <source>
        <dbReference type="SAM" id="Phobius"/>
    </source>
</evidence>
<keyword evidence="1" id="KW-0812">Transmembrane</keyword>
<feature type="transmembrane region" description="Helical" evidence="1">
    <location>
        <begin position="56"/>
        <end position="81"/>
    </location>
</feature>
<evidence type="ECO:0000313" key="3">
    <source>
        <dbReference type="Proteomes" id="UP001214666"/>
    </source>
</evidence>